<protein>
    <recommendedName>
        <fullName evidence="4">Lipoprotein</fullName>
    </recommendedName>
</protein>
<proteinExistence type="predicted"/>
<evidence type="ECO:0000256" key="1">
    <source>
        <dbReference type="SAM" id="MobiDB-lite"/>
    </source>
</evidence>
<dbReference type="EMBL" id="JAKIKP010000006">
    <property type="protein sequence ID" value="MCL1143083.1"/>
    <property type="molecule type" value="Genomic_DNA"/>
</dbReference>
<organism evidence="2 3">
    <name type="scientific">Shewanella gaetbuli</name>
    <dbReference type="NCBI Taxonomy" id="220752"/>
    <lineage>
        <taxon>Bacteria</taxon>
        <taxon>Pseudomonadati</taxon>
        <taxon>Pseudomonadota</taxon>
        <taxon>Gammaproteobacteria</taxon>
        <taxon>Alteromonadales</taxon>
        <taxon>Shewanellaceae</taxon>
        <taxon>Shewanella</taxon>
    </lineage>
</organism>
<keyword evidence="3" id="KW-1185">Reference proteome</keyword>
<dbReference type="Gene3D" id="2.60.40.10">
    <property type="entry name" value="Immunoglobulins"/>
    <property type="match status" value="1"/>
</dbReference>
<dbReference type="AlphaFoldDB" id="A0A9X1ZS43"/>
<dbReference type="Proteomes" id="UP001139333">
    <property type="component" value="Unassembled WGS sequence"/>
</dbReference>
<dbReference type="RefSeq" id="WP_248995762.1">
    <property type="nucleotide sequence ID" value="NZ_JAKIKP010000006.1"/>
</dbReference>
<accession>A0A9X1ZS43</accession>
<name>A0A9X1ZS43_9GAMM</name>
<dbReference type="InterPro" id="IPR013783">
    <property type="entry name" value="Ig-like_fold"/>
</dbReference>
<feature type="region of interest" description="Disordered" evidence="1">
    <location>
        <begin position="617"/>
        <end position="643"/>
    </location>
</feature>
<evidence type="ECO:0000313" key="3">
    <source>
        <dbReference type="Proteomes" id="UP001139333"/>
    </source>
</evidence>
<comment type="caution">
    <text evidence="2">The sequence shown here is derived from an EMBL/GenBank/DDBJ whole genome shotgun (WGS) entry which is preliminary data.</text>
</comment>
<dbReference type="PROSITE" id="PS51257">
    <property type="entry name" value="PROKAR_LIPOPROTEIN"/>
    <property type="match status" value="1"/>
</dbReference>
<evidence type="ECO:0000313" key="2">
    <source>
        <dbReference type="EMBL" id="MCL1143083.1"/>
    </source>
</evidence>
<evidence type="ECO:0008006" key="4">
    <source>
        <dbReference type="Google" id="ProtNLM"/>
    </source>
</evidence>
<reference evidence="2" key="1">
    <citation type="submission" date="2022-01" db="EMBL/GenBank/DDBJ databases">
        <title>Whole genome-based taxonomy of the Shewanellaceae.</title>
        <authorList>
            <person name="Martin-Rodriguez A.J."/>
        </authorList>
    </citation>
    <scope>NUCLEOTIDE SEQUENCE</scope>
    <source>
        <strain evidence="2">DSM 16422</strain>
    </source>
</reference>
<feature type="compositionally biased region" description="Polar residues" evidence="1">
    <location>
        <begin position="617"/>
        <end position="629"/>
    </location>
</feature>
<sequence>MIILNKAFPVIISACVLTACGGGGDDSTETPDTGTPIVQCNEGFEWNIIDAGNNLELFLEPNYQQGKPSAIIAKFSNRDSKDLNFEWQQLTGSPLALVSSQSPVLNFTPNNSGVYQFSVNVTGSGIDIQHDFEVNVTAENQVYYGVNSDHQVVEGNGVSVRLTSDITQATNNTQWCSDSSINLNLDLSNGSRPLFTAPTVSQDTIVTLNATANVNGQTYTDNVHLLVTNESPITSEYFDSPVARTYPYNNDSPYSAALSQCVYSNSLNESCAISRLPLIGQQRTAPTIDEIMDRVIVSHDWMGANFKRFLIEKDVNNDFKTLLQSVTAVVISYDVRPSFYWVVTGAIYLDPNNLWMTPEQRDTINEAPDFRSDFGNDLQFLVPWRHVKNNDYVYRYYDPEIRVSRTLNDLTPRLASLLYHELAHANDFFPRSVHAQLTGPTLLDDFYRRANNSALVSDQLALNSPLQSSEMYSLAEVSFKGETANNTQKAYKPSDVTSFFKPDHASDFYSYSSTREDAAMLFEEALMSHRYNILRDVAITNNPENASGSNIIVDWGQRGRIGEPSIKPRAEYVIDQMLPEVGSQQLVDNLPAPIQMVAGKTWLENLVLMSPSNAVIQQRSTPQTIQSTLDDSRPLELSGSQHR</sequence>
<gene>
    <name evidence="2" type="ORF">L2672_10285</name>
</gene>